<accession>A0A1W1CAY6</accession>
<evidence type="ECO:0000313" key="2">
    <source>
        <dbReference type="EMBL" id="SFV62956.1"/>
    </source>
</evidence>
<proteinExistence type="predicted"/>
<protein>
    <submittedName>
        <fullName evidence="2">Uncharacterized protein</fullName>
    </submittedName>
</protein>
<sequence>MSLVEKITDWLLEKEEEAAKSCAVPMQEIEYQIAKVEAEKEKVQKKYDEAMHELNHVLERLEKIKNIETLRCQTKEKK</sequence>
<dbReference type="EMBL" id="FPHK01000065">
    <property type="protein sequence ID" value="SFV62956.1"/>
    <property type="molecule type" value="Genomic_DNA"/>
</dbReference>
<organism evidence="2">
    <name type="scientific">hydrothermal vent metagenome</name>
    <dbReference type="NCBI Taxonomy" id="652676"/>
    <lineage>
        <taxon>unclassified sequences</taxon>
        <taxon>metagenomes</taxon>
        <taxon>ecological metagenomes</taxon>
    </lineage>
</organism>
<feature type="coiled-coil region" evidence="1">
    <location>
        <begin position="26"/>
        <end position="67"/>
    </location>
</feature>
<dbReference type="AlphaFoldDB" id="A0A1W1CAY6"/>
<reference evidence="2" key="1">
    <citation type="submission" date="2016-10" db="EMBL/GenBank/DDBJ databases">
        <authorList>
            <person name="de Groot N.N."/>
        </authorList>
    </citation>
    <scope>NUCLEOTIDE SEQUENCE</scope>
</reference>
<gene>
    <name evidence="2" type="ORF">MNB_SM-6-660</name>
</gene>
<keyword evidence="1" id="KW-0175">Coiled coil</keyword>
<name>A0A1W1CAY6_9ZZZZ</name>
<evidence type="ECO:0000256" key="1">
    <source>
        <dbReference type="SAM" id="Coils"/>
    </source>
</evidence>